<protein>
    <submittedName>
        <fullName evidence="2">Uncharacterized protein</fullName>
    </submittedName>
</protein>
<dbReference type="PANTHER" id="PTHR23185:SF0">
    <property type="entry name" value="PROTEIN VIRILIZER HOMOLOG"/>
    <property type="match status" value="1"/>
</dbReference>
<feature type="region of interest" description="Disordered" evidence="1">
    <location>
        <begin position="32"/>
        <end position="84"/>
    </location>
</feature>
<gene>
    <name evidence="2" type="ORF">CDL12_09498</name>
</gene>
<sequence length="192" mass="21365">MQPMLFRPGSVPVNPYGSSMVAHNGDNLTSVSQNFPVSLPPTHSMPTLTQLQPLQPPHIPRPPPQHLRPSVPVSPQSEPGSSLLQGSLQIPAQASHVLQQRQVSPAHVYYQSQQENVPHSSQQQQQIDRSQRSMQIPGDGTSLHQDSGMSLQEFFRSPEAIQSLLSDRDKLCQLLEQHPKLMQMLQERLGQL</sequence>
<dbReference type="EMBL" id="NKXS01001599">
    <property type="protein sequence ID" value="PIN17838.1"/>
    <property type="molecule type" value="Genomic_DNA"/>
</dbReference>
<accession>A0A2G9HJY2</accession>
<feature type="compositionally biased region" description="Low complexity" evidence="1">
    <location>
        <begin position="113"/>
        <end position="135"/>
    </location>
</feature>
<organism evidence="2 3">
    <name type="scientific">Handroanthus impetiginosus</name>
    <dbReference type="NCBI Taxonomy" id="429701"/>
    <lineage>
        <taxon>Eukaryota</taxon>
        <taxon>Viridiplantae</taxon>
        <taxon>Streptophyta</taxon>
        <taxon>Embryophyta</taxon>
        <taxon>Tracheophyta</taxon>
        <taxon>Spermatophyta</taxon>
        <taxon>Magnoliopsida</taxon>
        <taxon>eudicotyledons</taxon>
        <taxon>Gunneridae</taxon>
        <taxon>Pentapetalae</taxon>
        <taxon>asterids</taxon>
        <taxon>lamiids</taxon>
        <taxon>Lamiales</taxon>
        <taxon>Bignoniaceae</taxon>
        <taxon>Crescentiina</taxon>
        <taxon>Tabebuia alliance</taxon>
        <taxon>Handroanthus</taxon>
    </lineage>
</organism>
<dbReference type="InterPro" id="IPR026736">
    <property type="entry name" value="Virilizer"/>
</dbReference>
<dbReference type="OrthoDB" id="2011702at2759"/>
<dbReference type="Proteomes" id="UP000231279">
    <property type="component" value="Unassembled WGS sequence"/>
</dbReference>
<dbReference type="AlphaFoldDB" id="A0A2G9HJY2"/>
<evidence type="ECO:0000313" key="2">
    <source>
        <dbReference type="EMBL" id="PIN17838.1"/>
    </source>
</evidence>
<dbReference type="PANTHER" id="PTHR23185">
    <property type="entry name" value="PROTEIN VIRILIZER HOMOLOG"/>
    <property type="match status" value="1"/>
</dbReference>
<dbReference type="STRING" id="429701.A0A2G9HJY2"/>
<dbReference type="GO" id="GO:0003723">
    <property type="term" value="F:RNA binding"/>
    <property type="evidence" value="ECO:0007669"/>
    <property type="project" value="TreeGrafter"/>
</dbReference>
<proteinExistence type="predicted"/>
<evidence type="ECO:0000256" key="1">
    <source>
        <dbReference type="SAM" id="MobiDB-lite"/>
    </source>
</evidence>
<dbReference type="GO" id="GO:0036396">
    <property type="term" value="C:RNA N6-methyladenosine methyltransferase complex"/>
    <property type="evidence" value="ECO:0007669"/>
    <property type="project" value="TreeGrafter"/>
</dbReference>
<reference evidence="3" key="1">
    <citation type="journal article" date="2018" name="Gigascience">
        <title>Genome assembly of the Pink Ipe (Handroanthus impetiginosus, Bignoniaceae), a highly valued, ecologically keystone Neotropical timber forest tree.</title>
        <authorList>
            <person name="Silva-Junior O.B."/>
            <person name="Grattapaglia D."/>
            <person name="Novaes E."/>
            <person name="Collevatti R.G."/>
        </authorList>
    </citation>
    <scope>NUCLEOTIDE SEQUENCE [LARGE SCALE GENOMIC DNA]</scope>
    <source>
        <strain evidence="3">cv. UFG-1</strain>
    </source>
</reference>
<comment type="caution">
    <text evidence="2">The sequence shown here is derived from an EMBL/GenBank/DDBJ whole genome shotgun (WGS) entry which is preliminary data.</text>
</comment>
<feature type="compositionally biased region" description="Pro residues" evidence="1">
    <location>
        <begin position="54"/>
        <end position="66"/>
    </location>
</feature>
<feature type="compositionally biased region" description="Polar residues" evidence="1">
    <location>
        <begin position="73"/>
        <end position="84"/>
    </location>
</feature>
<evidence type="ECO:0000313" key="3">
    <source>
        <dbReference type="Proteomes" id="UP000231279"/>
    </source>
</evidence>
<keyword evidence="3" id="KW-1185">Reference proteome</keyword>
<feature type="region of interest" description="Disordered" evidence="1">
    <location>
        <begin position="113"/>
        <end position="142"/>
    </location>
</feature>
<name>A0A2G9HJY2_9LAMI</name>